<dbReference type="PROSITE" id="PS50994">
    <property type="entry name" value="INTEGRASE"/>
    <property type="match status" value="1"/>
</dbReference>
<feature type="domain" description="Integrase catalytic" evidence="1">
    <location>
        <begin position="1"/>
        <end position="103"/>
    </location>
</feature>
<evidence type="ECO:0000313" key="2">
    <source>
        <dbReference type="EMBL" id="GEL51413.1"/>
    </source>
</evidence>
<gene>
    <name evidence="2" type="ORF">ATR01nite_24880</name>
</gene>
<evidence type="ECO:0000259" key="1">
    <source>
        <dbReference type="PROSITE" id="PS50994"/>
    </source>
</evidence>
<dbReference type="GO" id="GO:0015074">
    <property type="term" value="P:DNA integration"/>
    <property type="evidence" value="ECO:0007669"/>
    <property type="project" value="InterPro"/>
</dbReference>
<dbReference type="PANTHER" id="PTHR47515">
    <property type="entry name" value="LOW CALCIUM RESPONSE LOCUS PROTEIN T"/>
    <property type="match status" value="1"/>
</dbReference>
<proteinExistence type="predicted"/>
<name>A0A511FR32_9PROT</name>
<dbReference type="PANTHER" id="PTHR47515:SF2">
    <property type="entry name" value="INTEGRASE CORE DOMAIN PROTEIN"/>
    <property type="match status" value="1"/>
</dbReference>
<dbReference type="InterPro" id="IPR001584">
    <property type="entry name" value="Integrase_cat-core"/>
</dbReference>
<dbReference type="InterPro" id="IPR036397">
    <property type="entry name" value="RNaseH_sf"/>
</dbReference>
<dbReference type="InterPro" id="IPR012337">
    <property type="entry name" value="RNaseH-like_sf"/>
</dbReference>
<reference evidence="2 3" key="1">
    <citation type="submission" date="2019-07" db="EMBL/GenBank/DDBJ databases">
        <title>Whole genome shotgun sequence of Acetobacter tropicalis NBRC 16470.</title>
        <authorList>
            <person name="Hosoyama A."/>
            <person name="Uohara A."/>
            <person name="Ohji S."/>
            <person name="Ichikawa N."/>
        </authorList>
    </citation>
    <scope>NUCLEOTIDE SEQUENCE [LARGE SCALE GENOMIC DNA]</scope>
    <source>
        <strain evidence="2 3">NBRC 16470</strain>
    </source>
</reference>
<dbReference type="GO" id="GO:0003676">
    <property type="term" value="F:nucleic acid binding"/>
    <property type="evidence" value="ECO:0007669"/>
    <property type="project" value="InterPro"/>
</dbReference>
<dbReference type="Proteomes" id="UP000321800">
    <property type="component" value="Unassembled WGS sequence"/>
</dbReference>
<dbReference type="Gene3D" id="3.30.420.10">
    <property type="entry name" value="Ribonuclease H-like superfamily/Ribonuclease H"/>
    <property type="match status" value="1"/>
</dbReference>
<protein>
    <recommendedName>
        <fullName evidence="1">Integrase catalytic domain-containing protein</fullName>
    </recommendedName>
</protein>
<dbReference type="AlphaFoldDB" id="A0A511FR32"/>
<dbReference type="SUPFAM" id="SSF53098">
    <property type="entry name" value="Ribonuclease H-like"/>
    <property type="match status" value="1"/>
</dbReference>
<dbReference type="EMBL" id="BJVR01000034">
    <property type="protein sequence ID" value="GEL51413.1"/>
    <property type="molecule type" value="Genomic_DNA"/>
</dbReference>
<organism evidence="2 3">
    <name type="scientific">Acetobacter tropicalis</name>
    <dbReference type="NCBI Taxonomy" id="104102"/>
    <lineage>
        <taxon>Bacteria</taxon>
        <taxon>Pseudomonadati</taxon>
        <taxon>Pseudomonadota</taxon>
        <taxon>Alphaproteobacteria</taxon>
        <taxon>Acetobacterales</taxon>
        <taxon>Acetobacteraceae</taxon>
        <taxon>Acetobacter</taxon>
    </lineage>
</organism>
<comment type="caution">
    <text evidence="2">The sequence shown here is derived from an EMBL/GenBank/DDBJ whole genome shotgun (WGS) entry which is preliminary data.</text>
</comment>
<sequence length="103" mass="11600">MDFMADRFLDGRAFWLLNILDDFNREGLAIEVDFSLPACRVVRGLEQVMKWRGRPEAIRMDNGPEYVSYTLVSWAEKQGIALNFAIVSPCAARSVGSTQSSPQ</sequence>
<accession>A0A511FR32</accession>
<dbReference type="Pfam" id="PF00665">
    <property type="entry name" value="rve"/>
    <property type="match status" value="1"/>
</dbReference>
<evidence type="ECO:0000313" key="3">
    <source>
        <dbReference type="Proteomes" id="UP000321800"/>
    </source>
</evidence>